<keyword evidence="1" id="KW-0396">Initiation factor</keyword>
<dbReference type="SUPFAM" id="SSF50978">
    <property type="entry name" value="WD40 repeat-like"/>
    <property type="match status" value="1"/>
</dbReference>
<dbReference type="PANTHER" id="PTHR44321">
    <property type="entry name" value="TRANSDUCIN BETA-LIKE PROTEIN 2"/>
    <property type="match status" value="1"/>
</dbReference>
<gene>
    <name evidence="5" type="primary">Tbl2</name>
    <name evidence="5" type="ORF">Anas_09611</name>
</gene>
<dbReference type="OrthoDB" id="200924at2759"/>
<dbReference type="InterPro" id="IPR015943">
    <property type="entry name" value="WD40/YVTN_repeat-like_dom_sf"/>
</dbReference>
<dbReference type="GO" id="GO:0030968">
    <property type="term" value="P:endoplasmic reticulum unfolded protein response"/>
    <property type="evidence" value="ECO:0007669"/>
    <property type="project" value="TreeGrafter"/>
</dbReference>
<dbReference type="AlphaFoldDB" id="A0A5N5STG5"/>
<dbReference type="InterPro" id="IPR013979">
    <property type="entry name" value="TIF_beta_prop-like"/>
</dbReference>
<evidence type="ECO:0000259" key="4">
    <source>
        <dbReference type="Pfam" id="PF08662"/>
    </source>
</evidence>
<dbReference type="PANTHER" id="PTHR44321:SF1">
    <property type="entry name" value="TRANSDUCIN BETA-LIKE PROTEIN 2"/>
    <property type="match status" value="1"/>
</dbReference>
<organism evidence="5 6">
    <name type="scientific">Armadillidium nasatum</name>
    <dbReference type="NCBI Taxonomy" id="96803"/>
    <lineage>
        <taxon>Eukaryota</taxon>
        <taxon>Metazoa</taxon>
        <taxon>Ecdysozoa</taxon>
        <taxon>Arthropoda</taxon>
        <taxon>Crustacea</taxon>
        <taxon>Multicrustacea</taxon>
        <taxon>Malacostraca</taxon>
        <taxon>Eumalacostraca</taxon>
        <taxon>Peracarida</taxon>
        <taxon>Isopoda</taxon>
        <taxon>Oniscidea</taxon>
        <taxon>Crinocheta</taxon>
        <taxon>Armadillidiidae</taxon>
        <taxon>Armadillidium</taxon>
    </lineage>
</organism>
<evidence type="ECO:0000256" key="3">
    <source>
        <dbReference type="ARBA" id="ARBA00022917"/>
    </source>
</evidence>
<evidence type="ECO:0000256" key="1">
    <source>
        <dbReference type="ARBA" id="ARBA00022540"/>
    </source>
</evidence>
<protein>
    <submittedName>
        <fullName evidence="5">Transducin beta-like protein 2</fullName>
    </submittedName>
</protein>
<evidence type="ECO:0000256" key="2">
    <source>
        <dbReference type="ARBA" id="ARBA00022574"/>
    </source>
</evidence>
<sequence length="332" mass="37500">MTHDRTILIWNTKDFANKNKRSCRGNIEYDHAQHICWSPDSKAFVIFKAVESGIDVYKMKKKADGNLGDIQKAFSFPEYNRNITVIALGVAVTGKFIMTCDEKNQLMLWDLKGKTLEKIDTRHGDTYSAQISPCGRFIITTGFTPDAKVWEVKFNKSGSYECLKRVFELKGHCAGIYTCSINCDSSRMATISKDVEYEQGQEPYFLLSNQYNKSDIRPVIALSPDGRTIAVGIGPDLTFYSTVTGENLYSINNIHLDHIKDVKFDPSSKYLVTIGDKHPKVFINVAGYQTLIQDLERSKNKSQTSAMKERITAQIQEAKSALKELNMTIPQC</sequence>
<accession>A0A5N5STG5</accession>
<keyword evidence="6" id="KW-1185">Reference proteome</keyword>
<dbReference type="InterPro" id="IPR036322">
    <property type="entry name" value="WD40_repeat_dom_sf"/>
</dbReference>
<evidence type="ECO:0000313" key="6">
    <source>
        <dbReference type="Proteomes" id="UP000326759"/>
    </source>
</evidence>
<proteinExistence type="predicted"/>
<dbReference type="InterPro" id="IPR042410">
    <property type="entry name" value="WBSCR13"/>
</dbReference>
<name>A0A5N5STG5_9CRUS</name>
<evidence type="ECO:0000313" key="5">
    <source>
        <dbReference type="EMBL" id="KAB7497516.1"/>
    </source>
</evidence>
<dbReference type="EMBL" id="SEYY01020184">
    <property type="protein sequence ID" value="KAB7497516.1"/>
    <property type="molecule type" value="Genomic_DNA"/>
</dbReference>
<comment type="caution">
    <text evidence="5">The sequence shown here is derived from an EMBL/GenBank/DDBJ whole genome shotgun (WGS) entry which is preliminary data.</text>
</comment>
<keyword evidence="2" id="KW-0853">WD repeat</keyword>
<dbReference type="Gene3D" id="2.130.10.10">
    <property type="entry name" value="YVTN repeat-like/Quinoprotein amine dehydrogenase"/>
    <property type="match status" value="2"/>
</dbReference>
<dbReference type="Pfam" id="PF08662">
    <property type="entry name" value="eIF2A"/>
    <property type="match status" value="1"/>
</dbReference>
<feature type="domain" description="Translation initiation factor beta propellor-like" evidence="4">
    <location>
        <begin position="18"/>
        <end position="149"/>
    </location>
</feature>
<dbReference type="GO" id="GO:0003743">
    <property type="term" value="F:translation initiation factor activity"/>
    <property type="evidence" value="ECO:0007669"/>
    <property type="project" value="UniProtKB-KW"/>
</dbReference>
<reference evidence="5 6" key="1">
    <citation type="journal article" date="2019" name="PLoS Biol.">
        <title>Sex chromosomes control vertical transmission of feminizing Wolbachia symbionts in an isopod.</title>
        <authorList>
            <person name="Becking T."/>
            <person name="Chebbi M.A."/>
            <person name="Giraud I."/>
            <person name="Moumen B."/>
            <person name="Laverre T."/>
            <person name="Caubet Y."/>
            <person name="Peccoud J."/>
            <person name="Gilbert C."/>
            <person name="Cordaux R."/>
        </authorList>
    </citation>
    <scope>NUCLEOTIDE SEQUENCE [LARGE SCALE GENOMIC DNA]</scope>
    <source>
        <strain evidence="5">ANa2</strain>
        <tissue evidence="5">Whole body excluding digestive tract and cuticle</tissue>
    </source>
</reference>
<dbReference type="GO" id="GO:0005783">
    <property type="term" value="C:endoplasmic reticulum"/>
    <property type="evidence" value="ECO:0007669"/>
    <property type="project" value="TreeGrafter"/>
</dbReference>
<keyword evidence="3" id="KW-0648">Protein biosynthesis</keyword>
<dbReference type="Proteomes" id="UP000326759">
    <property type="component" value="Unassembled WGS sequence"/>
</dbReference>